<evidence type="ECO:0000256" key="1">
    <source>
        <dbReference type="SAM" id="Phobius"/>
    </source>
</evidence>
<keyword evidence="1" id="KW-1133">Transmembrane helix</keyword>
<accession>X1EEB5</accession>
<keyword evidence="1" id="KW-0812">Transmembrane</keyword>
<feature type="transmembrane region" description="Helical" evidence="1">
    <location>
        <begin position="117"/>
        <end position="135"/>
    </location>
</feature>
<feature type="transmembrane region" description="Helical" evidence="1">
    <location>
        <begin position="87"/>
        <end position="105"/>
    </location>
</feature>
<protein>
    <submittedName>
        <fullName evidence="2">Uncharacterized protein</fullName>
    </submittedName>
</protein>
<sequence length="136" mass="15117">TFYRNGVEKDTLTILASSPISNIRAMVDTSENIDFYIDDYYMRKWVYVEPIVIVGGHIETAPPVAWQDIASAELVFVVAVDTVGLDMILILGGLILIPCSTLYLVKGRGSEMSSDKFFFFCIAFVMGWALFLGGIM</sequence>
<dbReference type="EMBL" id="BARU01014201">
    <property type="protein sequence ID" value="GAH31636.1"/>
    <property type="molecule type" value="Genomic_DNA"/>
</dbReference>
<proteinExistence type="predicted"/>
<feature type="non-terminal residue" evidence="2">
    <location>
        <position position="1"/>
    </location>
</feature>
<name>X1EEB5_9ZZZZ</name>
<gene>
    <name evidence="2" type="ORF">S03H2_25207</name>
</gene>
<reference evidence="2" key="1">
    <citation type="journal article" date="2014" name="Front. Microbiol.">
        <title>High frequency of phylogenetically diverse reductive dehalogenase-homologous genes in deep subseafloor sedimentary metagenomes.</title>
        <authorList>
            <person name="Kawai M."/>
            <person name="Futagami T."/>
            <person name="Toyoda A."/>
            <person name="Takaki Y."/>
            <person name="Nishi S."/>
            <person name="Hori S."/>
            <person name="Arai W."/>
            <person name="Tsubouchi T."/>
            <person name="Morono Y."/>
            <person name="Uchiyama I."/>
            <person name="Ito T."/>
            <person name="Fujiyama A."/>
            <person name="Inagaki F."/>
            <person name="Takami H."/>
        </authorList>
    </citation>
    <scope>NUCLEOTIDE SEQUENCE</scope>
    <source>
        <strain evidence="2">Expedition CK06-06</strain>
    </source>
</reference>
<keyword evidence="1" id="KW-0472">Membrane</keyword>
<evidence type="ECO:0000313" key="2">
    <source>
        <dbReference type="EMBL" id="GAH31636.1"/>
    </source>
</evidence>
<comment type="caution">
    <text evidence="2">The sequence shown here is derived from an EMBL/GenBank/DDBJ whole genome shotgun (WGS) entry which is preliminary data.</text>
</comment>
<organism evidence="2">
    <name type="scientific">marine sediment metagenome</name>
    <dbReference type="NCBI Taxonomy" id="412755"/>
    <lineage>
        <taxon>unclassified sequences</taxon>
        <taxon>metagenomes</taxon>
        <taxon>ecological metagenomes</taxon>
    </lineage>
</organism>
<dbReference type="AlphaFoldDB" id="X1EEB5"/>